<feature type="transmembrane region" description="Helical" evidence="1">
    <location>
        <begin position="323"/>
        <end position="345"/>
    </location>
</feature>
<sequence length="490" mass="56255">MCRITANAKMYSLKILLPDFNKNEKVYFFGHIFEETTARYVVYITKFSIIESDLMPYHKSKNNVIYGHYSPCDTEENITSNNYVIINRSMQIQAIKLNKVSVAPPSNCVIMKYDYDKFKRSKIHLSVSNMDDYFSKLQKLIQRDHSSILGNRDCEETFTINSWIASSMFIQHLLSYIHLLTWLRRSISRDKTVQLKQANLILAITVDFLLGYVVLTLLVQDKKELSVMLMDLLEKLVNSLYSLLKWLMGAPAGLKLNYAFNNMLGKYFSYHIQLWWLFLDVSGEKLHIVLQIYHYVGYLGLTFQAAMVCDMICIATFHAYCIYVYAARLFNIQMSGLIALFRLFVGRKRNPLRARIDSCEYCSEQLFVGTVAFSALLLLLPTTTMYYTVFTIFRALSLAVQSALARFIHLVQTMPLYVTVLWLIRSPKVAGNIFVEMASEGGPSPLVLNVRVLPKSLGSLIHDFKPPAVRAKPAEWNNLVSNLLTGKQIT</sequence>
<keyword evidence="1" id="KW-0812">Transmembrane</keyword>
<feature type="transmembrane region" description="Helical" evidence="1">
    <location>
        <begin position="366"/>
        <end position="387"/>
    </location>
</feature>
<reference evidence="2 3" key="1">
    <citation type="submission" date="2021-06" db="EMBL/GenBank/DDBJ databases">
        <title>A haploid diamondback moth (Plutella xylostella L.) genome assembly resolves 31 chromosomes and identifies a diamide resistance mutation.</title>
        <authorList>
            <person name="Ward C.M."/>
            <person name="Perry K.D."/>
            <person name="Baker G."/>
            <person name="Powis K."/>
            <person name="Heckel D.G."/>
            <person name="Baxter S.W."/>
        </authorList>
    </citation>
    <scope>NUCLEOTIDE SEQUENCE [LARGE SCALE GENOMIC DNA]</scope>
    <source>
        <strain evidence="2 3">LV</strain>
        <tissue evidence="2">Single pupa</tissue>
    </source>
</reference>
<proteinExistence type="predicted"/>
<accession>A0ABQ7QBZ2</accession>
<keyword evidence="1" id="KW-1133">Transmembrane helix</keyword>
<evidence type="ECO:0000313" key="2">
    <source>
        <dbReference type="EMBL" id="KAG7302649.1"/>
    </source>
</evidence>
<dbReference type="Pfam" id="PF05024">
    <property type="entry name" value="Gpi1"/>
    <property type="match status" value="1"/>
</dbReference>
<dbReference type="PANTHER" id="PTHR21329:SF3">
    <property type="entry name" value="PHOSPHATIDYLINOSITOL N-ACETYLGLUCOSAMINYLTRANSFERASE SUBUNIT Q"/>
    <property type="match status" value="1"/>
</dbReference>
<gene>
    <name evidence="2" type="ORF">JYU34_012600</name>
</gene>
<dbReference type="EMBL" id="JAHIBW010000017">
    <property type="protein sequence ID" value="KAG7302649.1"/>
    <property type="molecule type" value="Genomic_DNA"/>
</dbReference>
<evidence type="ECO:0000256" key="1">
    <source>
        <dbReference type="SAM" id="Phobius"/>
    </source>
</evidence>
<keyword evidence="3" id="KW-1185">Reference proteome</keyword>
<comment type="caution">
    <text evidence="2">The sequence shown here is derived from an EMBL/GenBank/DDBJ whole genome shotgun (WGS) entry which is preliminary data.</text>
</comment>
<dbReference type="PANTHER" id="PTHR21329">
    <property type="entry name" value="PHOSPHATIDYLINOSITOL N-ACETYLGLUCOSAMINYLTRANSFERASE SUBUNIT Q-RELATED"/>
    <property type="match status" value="1"/>
</dbReference>
<feature type="transmembrane region" description="Helical" evidence="1">
    <location>
        <begin position="295"/>
        <end position="317"/>
    </location>
</feature>
<evidence type="ECO:0008006" key="4">
    <source>
        <dbReference type="Google" id="ProtNLM"/>
    </source>
</evidence>
<dbReference type="InterPro" id="IPR007720">
    <property type="entry name" value="PigQ/GPI1"/>
</dbReference>
<organism evidence="2 3">
    <name type="scientific">Plutella xylostella</name>
    <name type="common">Diamondback moth</name>
    <name type="synonym">Plutella maculipennis</name>
    <dbReference type="NCBI Taxonomy" id="51655"/>
    <lineage>
        <taxon>Eukaryota</taxon>
        <taxon>Metazoa</taxon>
        <taxon>Ecdysozoa</taxon>
        <taxon>Arthropoda</taxon>
        <taxon>Hexapoda</taxon>
        <taxon>Insecta</taxon>
        <taxon>Pterygota</taxon>
        <taxon>Neoptera</taxon>
        <taxon>Endopterygota</taxon>
        <taxon>Lepidoptera</taxon>
        <taxon>Glossata</taxon>
        <taxon>Ditrysia</taxon>
        <taxon>Yponomeutoidea</taxon>
        <taxon>Plutellidae</taxon>
        <taxon>Plutella</taxon>
    </lineage>
</organism>
<feature type="transmembrane region" description="Helical" evidence="1">
    <location>
        <begin position="200"/>
        <end position="219"/>
    </location>
</feature>
<name>A0ABQ7QBZ2_PLUXY</name>
<protein>
    <recommendedName>
        <fullName evidence="4">Phosphatidylinositol N-acetylglucosaminyltransferase subunit Q</fullName>
    </recommendedName>
</protein>
<keyword evidence="1" id="KW-0472">Membrane</keyword>
<evidence type="ECO:0000313" key="3">
    <source>
        <dbReference type="Proteomes" id="UP000823941"/>
    </source>
</evidence>
<feature type="transmembrane region" description="Helical" evidence="1">
    <location>
        <begin position="407"/>
        <end position="424"/>
    </location>
</feature>
<dbReference type="Proteomes" id="UP000823941">
    <property type="component" value="Chromosome 17"/>
</dbReference>